<evidence type="ECO:0000313" key="2">
    <source>
        <dbReference type="Proteomes" id="UP000481252"/>
    </source>
</evidence>
<sequence length="198" mass="22788">MTPDDYADIIAFASDFSGGDTAIVERSERWQPTRRPIMRQSDFMELRIIRRAPGHAQRARQCRKALLDRRQIYRRAFLDLAGGWGHQRGDAAPVAKAVFGPLIIGERPSGEIGRYHDLVWEQYASATKELERYMADRGRVLLSIDATNGDKMLFALVPPDVTTRWRDKSRWVLTEQPERCVYPVNSEWPLRALFSAVR</sequence>
<dbReference type="EMBL" id="JAAKZG010000002">
    <property type="protein sequence ID" value="NGN40399.1"/>
    <property type="molecule type" value="Genomic_DNA"/>
</dbReference>
<accession>A0A7C9R5I4</accession>
<comment type="caution">
    <text evidence="1">The sequence shown here is derived from an EMBL/GenBank/DDBJ whole genome shotgun (WGS) entry which is preliminary data.</text>
</comment>
<evidence type="ECO:0000313" key="1">
    <source>
        <dbReference type="EMBL" id="NGN40399.1"/>
    </source>
</evidence>
<keyword evidence="2" id="KW-1185">Reference proteome</keyword>
<gene>
    <name evidence="1" type="ORF">G6N74_04925</name>
</gene>
<reference evidence="1 2" key="1">
    <citation type="submission" date="2020-02" db="EMBL/GenBank/DDBJ databases">
        <title>Genome sequence of the type strain CGMCC 1.15528 of Mesorhizobium zhangyense.</title>
        <authorList>
            <person name="Gao J."/>
            <person name="Sun J."/>
        </authorList>
    </citation>
    <scope>NUCLEOTIDE SEQUENCE [LARGE SCALE GENOMIC DNA]</scope>
    <source>
        <strain evidence="1 2">CGMCC 1.15528</strain>
    </source>
</reference>
<protein>
    <submittedName>
        <fullName evidence="1">Uncharacterized protein</fullName>
    </submittedName>
</protein>
<dbReference type="RefSeq" id="WP_165114991.1">
    <property type="nucleotide sequence ID" value="NZ_JAAKZG010000002.1"/>
</dbReference>
<proteinExistence type="predicted"/>
<organism evidence="1 2">
    <name type="scientific">Mesorhizobium zhangyense</name>
    <dbReference type="NCBI Taxonomy" id="1776730"/>
    <lineage>
        <taxon>Bacteria</taxon>
        <taxon>Pseudomonadati</taxon>
        <taxon>Pseudomonadota</taxon>
        <taxon>Alphaproteobacteria</taxon>
        <taxon>Hyphomicrobiales</taxon>
        <taxon>Phyllobacteriaceae</taxon>
        <taxon>Mesorhizobium</taxon>
    </lineage>
</organism>
<dbReference type="Proteomes" id="UP000481252">
    <property type="component" value="Unassembled WGS sequence"/>
</dbReference>
<dbReference type="AlphaFoldDB" id="A0A7C9R5I4"/>
<name>A0A7C9R5I4_9HYPH</name>